<dbReference type="AlphaFoldDB" id="A0A9W6L947"/>
<dbReference type="Gene3D" id="3.40.50.150">
    <property type="entry name" value="Vaccinia Virus protein VP39"/>
    <property type="match status" value="1"/>
</dbReference>
<accession>A0A9W6L947</accession>
<sequence length="389" mass="43627">MKPVKLHPGRERRILQGHRWIFSNEISNSLSDFEPGSWVEIFSHKGVPLGTGYINPRSLIAVRLVCPAGQKPSRDYFHSLLRKAIARRAEFLYPDSQCYRAVYGESDGLPGLVVDRYGDMVVYQITTLGMSLMEPLVQELLMEIMQPRVLVFRHDAQVRTLEGLPLEKGIAFGEIPPEHWVDVDGIAFQVSPLEGQKTGLFLDQRDNRQALRRWVRGKKVLDLFCYNGAWSLSAALGGAEEVVGVDQSADAIAQAANNALRNGVESSCRFQRDEVFHFLKGANRHAFDVVIVDPPAFVKTRSALAEAKKGYTDLNRRALMALKPGGILVSCSCSYHLNESLFREMLLQAAQAAGRQLRLLEARGQAMDHPVLLSMPETHYLKCYFLEAF</sequence>
<evidence type="ECO:0000256" key="1">
    <source>
        <dbReference type="ARBA" id="ARBA00004496"/>
    </source>
</evidence>
<dbReference type="InterPro" id="IPR029063">
    <property type="entry name" value="SAM-dependent_MTases_sf"/>
</dbReference>
<evidence type="ECO:0000313" key="9">
    <source>
        <dbReference type="EMBL" id="GLI34950.1"/>
    </source>
</evidence>
<dbReference type="Pfam" id="PF10672">
    <property type="entry name" value="Methyltrans_SAM"/>
    <property type="match status" value="1"/>
</dbReference>
<comment type="similarity">
    <text evidence="6">Belongs to the methyltransferase superfamily. RlmI family.</text>
</comment>
<evidence type="ECO:0000256" key="2">
    <source>
        <dbReference type="ARBA" id="ARBA00022490"/>
    </source>
</evidence>
<evidence type="ECO:0000313" key="10">
    <source>
        <dbReference type="Proteomes" id="UP001144372"/>
    </source>
</evidence>
<evidence type="ECO:0000259" key="7">
    <source>
        <dbReference type="Pfam" id="PF10672"/>
    </source>
</evidence>
<dbReference type="PROSITE" id="PS50890">
    <property type="entry name" value="PUA"/>
    <property type="match status" value="1"/>
</dbReference>
<dbReference type="PANTHER" id="PTHR42873:SF1">
    <property type="entry name" value="S-ADENOSYLMETHIONINE-DEPENDENT METHYLTRANSFERASE DOMAIN-CONTAINING PROTEIN"/>
    <property type="match status" value="1"/>
</dbReference>
<dbReference type="CDD" id="cd11572">
    <property type="entry name" value="RlmI_M_like"/>
    <property type="match status" value="1"/>
</dbReference>
<comment type="subcellular location">
    <subcellularLocation>
        <location evidence="1">Cytoplasm</location>
    </subcellularLocation>
</comment>
<comment type="caution">
    <text evidence="9">The sequence shown here is derived from an EMBL/GenBank/DDBJ whole genome shotgun (WGS) entry which is preliminary data.</text>
</comment>
<dbReference type="InterPro" id="IPR015947">
    <property type="entry name" value="PUA-like_sf"/>
</dbReference>
<dbReference type="SUPFAM" id="SSF88697">
    <property type="entry name" value="PUA domain-like"/>
    <property type="match status" value="1"/>
</dbReference>
<dbReference type="Proteomes" id="UP001144372">
    <property type="component" value="Unassembled WGS sequence"/>
</dbReference>
<name>A0A9W6L947_9BACT</name>
<dbReference type="Gene3D" id="3.30.750.80">
    <property type="entry name" value="RNA methyltransferase domain (HRMD) like"/>
    <property type="match status" value="1"/>
</dbReference>
<dbReference type="Pfam" id="PF17785">
    <property type="entry name" value="PUA_3"/>
    <property type="match status" value="1"/>
</dbReference>
<dbReference type="InterPro" id="IPR041532">
    <property type="entry name" value="RlmI-like_PUA"/>
</dbReference>
<dbReference type="CDD" id="cd02440">
    <property type="entry name" value="AdoMet_MTases"/>
    <property type="match status" value="1"/>
</dbReference>
<keyword evidence="10" id="KW-1185">Reference proteome</keyword>
<reference evidence="9" key="1">
    <citation type="submission" date="2022-12" db="EMBL/GenBank/DDBJ databases">
        <title>Reference genome sequencing for broad-spectrum identification of bacterial and archaeal isolates by mass spectrometry.</title>
        <authorList>
            <person name="Sekiguchi Y."/>
            <person name="Tourlousse D.M."/>
        </authorList>
    </citation>
    <scope>NUCLEOTIDE SEQUENCE</scope>
    <source>
        <strain evidence="9">ASRB1</strain>
    </source>
</reference>
<evidence type="ECO:0000256" key="4">
    <source>
        <dbReference type="ARBA" id="ARBA00022679"/>
    </source>
</evidence>
<keyword evidence="4" id="KW-0808">Transferase</keyword>
<evidence type="ECO:0000259" key="8">
    <source>
        <dbReference type="Pfam" id="PF17785"/>
    </source>
</evidence>
<keyword evidence="3 9" id="KW-0489">Methyltransferase</keyword>
<dbReference type="GO" id="GO:0032259">
    <property type="term" value="P:methylation"/>
    <property type="evidence" value="ECO:0007669"/>
    <property type="project" value="UniProtKB-KW"/>
</dbReference>
<dbReference type="GO" id="GO:0005737">
    <property type="term" value="C:cytoplasm"/>
    <property type="evidence" value="ECO:0007669"/>
    <property type="project" value="UniProtKB-SubCell"/>
</dbReference>
<keyword evidence="2" id="KW-0963">Cytoplasm</keyword>
<dbReference type="InterPro" id="IPR019614">
    <property type="entry name" value="SAM-dep_methyl-trfase"/>
</dbReference>
<evidence type="ECO:0000256" key="6">
    <source>
        <dbReference type="ARBA" id="ARBA00038091"/>
    </source>
</evidence>
<dbReference type="SUPFAM" id="SSF53335">
    <property type="entry name" value="S-adenosyl-L-methionine-dependent methyltransferases"/>
    <property type="match status" value="1"/>
</dbReference>
<feature type="domain" description="S-adenosylmethionine-dependent methyltransferase" evidence="7">
    <location>
        <begin position="176"/>
        <end position="335"/>
    </location>
</feature>
<dbReference type="InterPro" id="IPR036974">
    <property type="entry name" value="PUA_sf"/>
</dbReference>
<proteinExistence type="inferred from homology"/>
<keyword evidence="5" id="KW-0949">S-adenosyl-L-methionine</keyword>
<dbReference type="PANTHER" id="PTHR42873">
    <property type="entry name" value="RIBOSOMAL RNA LARGE SUBUNIT METHYLTRANSFERASE"/>
    <property type="match status" value="1"/>
</dbReference>
<gene>
    <name evidence="9" type="ORF">DAMNIGENAA_23830</name>
</gene>
<dbReference type="GO" id="GO:0003723">
    <property type="term" value="F:RNA binding"/>
    <property type="evidence" value="ECO:0007669"/>
    <property type="project" value="InterPro"/>
</dbReference>
<dbReference type="Gene3D" id="2.30.130.10">
    <property type="entry name" value="PUA domain"/>
    <property type="match status" value="1"/>
</dbReference>
<evidence type="ECO:0000256" key="5">
    <source>
        <dbReference type="ARBA" id="ARBA00022691"/>
    </source>
</evidence>
<evidence type="ECO:0000256" key="3">
    <source>
        <dbReference type="ARBA" id="ARBA00022603"/>
    </source>
</evidence>
<dbReference type="RefSeq" id="WP_281794433.1">
    <property type="nucleotide sequence ID" value="NZ_BSDR01000001.1"/>
</dbReference>
<organism evidence="9 10">
    <name type="scientific">Desulforhabdus amnigena</name>
    <dbReference type="NCBI Taxonomy" id="40218"/>
    <lineage>
        <taxon>Bacteria</taxon>
        <taxon>Pseudomonadati</taxon>
        <taxon>Thermodesulfobacteriota</taxon>
        <taxon>Syntrophobacteria</taxon>
        <taxon>Syntrophobacterales</taxon>
        <taxon>Syntrophobacteraceae</taxon>
        <taxon>Desulforhabdus</taxon>
    </lineage>
</organism>
<feature type="domain" description="RlmI-like PUA" evidence="8">
    <location>
        <begin position="4"/>
        <end position="65"/>
    </location>
</feature>
<dbReference type="EMBL" id="BSDR01000001">
    <property type="protein sequence ID" value="GLI34950.1"/>
    <property type="molecule type" value="Genomic_DNA"/>
</dbReference>
<dbReference type="CDD" id="cd21153">
    <property type="entry name" value="PUA_RlmI"/>
    <property type="match status" value="1"/>
</dbReference>
<protein>
    <submittedName>
        <fullName evidence="9">SAM-dependent methyltransferase</fullName>
    </submittedName>
</protein>
<dbReference type="GO" id="GO:0008168">
    <property type="term" value="F:methyltransferase activity"/>
    <property type="evidence" value="ECO:0007669"/>
    <property type="project" value="UniProtKB-KW"/>
</dbReference>